<proteinExistence type="predicted"/>
<organism evidence="1 2">
    <name type="scientific">Chthoniobacter flavus Ellin428</name>
    <dbReference type="NCBI Taxonomy" id="497964"/>
    <lineage>
        <taxon>Bacteria</taxon>
        <taxon>Pseudomonadati</taxon>
        <taxon>Verrucomicrobiota</taxon>
        <taxon>Spartobacteria</taxon>
        <taxon>Chthoniobacterales</taxon>
        <taxon>Chthoniobacteraceae</taxon>
        <taxon>Chthoniobacter</taxon>
    </lineage>
</organism>
<dbReference type="InParanoid" id="B4D9L6"/>
<name>B4D9L6_9BACT</name>
<gene>
    <name evidence="1" type="ORF">CfE428DRAFT_5606</name>
</gene>
<dbReference type="AlphaFoldDB" id="B4D9L6"/>
<dbReference type="EMBL" id="ABVL01000027">
    <property type="protein sequence ID" value="EDY16797.1"/>
    <property type="molecule type" value="Genomic_DNA"/>
</dbReference>
<evidence type="ECO:0000313" key="2">
    <source>
        <dbReference type="Proteomes" id="UP000005824"/>
    </source>
</evidence>
<comment type="caution">
    <text evidence="1">The sequence shown here is derived from an EMBL/GenBank/DDBJ whole genome shotgun (WGS) entry which is preliminary data.</text>
</comment>
<protein>
    <submittedName>
        <fullName evidence="1">Uncharacterized protein</fullName>
    </submittedName>
</protein>
<evidence type="ECO:0000313" key="1">
    <source>
        <dbReference type="EMBL" id="EDY16797.1"/>
    </source>
</evidence>
<reference evidence="1 2" key="1">
    <citation type="journal article" date="2011" name="J. Bacteriol.">
        <title>Genome sequence of Chthoniobacter flavus Ellin428, an aerobic heterotrophic soil bacterium.</title>
        <authorList>
            <person name="Kant R."/>
            <person name="van Passel M.W."/>
            <person name="Palva A."/>
            <person name="Lucas S."/>
            <person name="Lapidus A."/>
            <person name="Glavina Del Rio T."/>
            <person name="Dalin E."/>
            <person name="Tice H."/>
            <person name="Bruce D."/>
            <person name="Goodwin L."/>
            <person name="Pitluck S."/>
            <person name="Larimer F.W."/>
            <person name="Land M.L."/>
            <person name="Hauser L."/>
            <person name="Sangwan P."/>
            <person name="de Vos W.M."/>
            <person name="Janssen P.H."/>
            <person name="Smidt H."/>
        </authorList>
    </citation>
    <scope>NUCLEOTIDE SEQUENCE [LARGE SCALE GENOMIC DNA]</scope>
    <source>
        <strain evidence="1 2">Ellin428</strain>
    </source>
</reference>
<keyword evidence="2" id="KW-1185">Reference proteome</keyword>
<accession>B4D9L6</accession>
<sequence length="93" mass="10308">MLKLNGGDGFFEPVSRYPEILRPASIPCEHAEGWGSHRIRIDGVDIAFSDEDFGFQVTFESDSLSEQRATQIMDDICENIRVTTGASTKVVSL</sequence>
<dbReference type="Proteomes" id="UP000005824">
    <property type="component" value="Unassembled WGS sequence"/>
</dbReference>